<proteinExistence type="predicted"/>
<dbReference type="Proteomes" id="UP000663829">
    <property type="component" value="Unassembled WGS sequence"/>
</dbReference>
<dbReference type="Gene3D" id="3.40.50.850">
    <property type="entry name" value="Isochorismatase-like"/>
    <property type="match status" value="1"/>
</dbReference>
<dbReference type="EMBL" id="CAJOBC010096402">
    <property type="protein sequence ID" value="CAF4439930.1"/>
    <property type="molecule type" value="Genomic_DNA"/>
</dbReference>
<evidence type="ECO:0000313" key="1">
    <source>
        <dbReference type="EMBL" id="CAF1574961.1"/>
    </source>
</evidence>
<reference evidence="1" key="1">
    <citation type="submission" date="2021-02" db="EMBL/GenBank/DDBJ databases">
        <authorList>
            <person name="Nowell W R."/>
        </authorList>
    </citation>
    <scope>NUCLEOTIDE SEQUENCE</scope>
</reference>
<dbReference type="EMBL" id="CAJNOQ010030513">
    <property type="protein sequence ID" value="CAF1574961.1"/>
    <property type="molecule type" value="Genomic_DNA"/>
</dbReference>
<comment type="caution">
    <text evidence="1">The sequence shown here is derived from an EMBL/GenBank/DDBJ whole genome shotgun (WGS) entry which is preliminary data.</text>
</comment>
<dbReference type="OrthoDB" id="167809at2759"/>
<name>A0A815YUY5_9BILA</name>
<dbReference type="InterPro" id="IPR036380">
    <property type="entry name" value="Isochorismatase-like_sf"/>
</dbReference>
<evidence type="ECO:0008006" key="4">
    <source>
        <dbReference type="Google" id="ProtNLM"/>
    </source>
</evidence>
<sequence length="46" mass="5021">MEASTTISIDCGLPYPFTFNPHHTALVSIDMQRDFIDEGGFGSMLG</sequence>
<dbReference type="AlphaFoldDB" id="A0A815YUY5"/>
<dbReference type="SUPFAM" id="SSF52499">
    <property type="entry name" value="Isochorismatase-like hydrolases"/>
    <property type="match status" value="1"/>
</dbReference>
<evidence type="ECO:0000313" key="3">
    <source>
        <dbReference type="Proteomes" id="UP000663829"/>
    </source>
</evidence>
<dbReference type="Proteomes" id="UP000681722">
    <property type="component" value="Unassembled WGS sequence"/>
</dbReference>
<evidence type="ECO:0000313" key="2">
    <source>
        <dbReference type="EMBL" id="CAF4439930.1"/>
    </source>
</evidence>
<accession>A0A815YUY5</accession>
<gene>
    <name evidence="1" type="ORF">GPM918_LOCUS40662</name>
    <name evidence="2" type="ORF">SRO942_LOCUS41642</name>
</gene>
<feature type="non-terminal residue" evidence="1">
    <location>
        <position position="46"/>
    </location>
</feature>
<organism evidence="1 3">
    <name type="scientific">Didymodactylos carnosus</name>
    <dbReference type="NCBI Taxonomy" id="1234261"/>
    <lineage>
        <taxon>Eukaryota</taxon>
        <taxon>Metazoa</taxon>
        <taxon>Spiralia</taxon>
        <taxon>Gnathifera</taxon>
        <taxon>Rotifera</taxon>
        <taxon>Eurotatoria</taxon>
        <taxon>Bdelloidea</taxon>
        <taxon>Philodinida</taxon>
        <taxon>Philodinidae</taxon>
        <taxon>Didymodactylos</taxon>
    </lineage>
</organism>
<protein>
    <recommendedName>
        <fullName evidence="4">Isochorismatase hydrolase</fullName>
    </recommendedName>
</protein>
<keyword evidence="3" id="KW-1185">Reference proteome</keyword>